<reference evidence="1 2" key="1">
    <citation type="journal article" date="2016" name="Mol. Biol. Evol.">
        <title>Comparative Genomics of Early-Diverging Mushroom-Forming Fungi Provides Insights into the Origins of Lignocellulose Decay Capabilities.</title>
        <authorList>
            <person name="Nagy L.G."/>
            <person name="Riley R."/>
            <person name="Tritt A."/>
            <person name="Adam C."/>
            <person name="Daum C."/>
            <person name="Floudas D."/>
            <person name="Sun H."/>
            <person name="Yadav J.S."/>
            <person name="Pangilinan J."/>
            <person name="Larsson K.H."/>
            <person name="Matsuura K."/>
            <person name="Barry K."/>
            <person name="Labutti K."/>
            <person name="Kuo R."/>
            <person name="Ohm R.A."/>
            <person name="Bhattacharya S.S."/>
            <person name="Shirouzu T."/>
            <person name="Yoshinaga Y."/>
            <person name="Martin F.M."/>
            <person name="Grigoriev I.V."/>
            <person name="Hibbett D.S."/>
        </authorList>
    </citation>
    <scope>NUCLEOTIDE SEQUENCE [LARGE SCALE GENOMIC DNA]</scope>
    <source>
        <strain evidence="1 2">HHB14362 ss-1</strain>
    </source>
</reference>
<evidence type="ECO:0008006" key="3">
    <source>
        <dbReference type="Google" id="ProtNLM"/>
    </source>
</evidence>
<keyword evidence="2" id="KW-1185">Reference proteome</keyword>
<dbReference type="AlphaFoldDB" id="A0A165Q1U9"/>
<organism evidence="1 2">
    <name type="scientific">Neolentinus lepideus HHB14362 ss-1</name>
    <dbReference type="NCBI Taxonomy" id="1314782"/>
    <lineage>
        <taxon>Eukaryota</taxon>
        <taxon>Fungi</taxon>
        <taxon>Dikarya</taxon>
        <taxon>Basidiomycota</taxon>
        <taxon>Agaricomycotina</taxon>
        <taxon>Agaricomycetes</taxon>
        <taxon>Gloeophyllales</taxon>
        <taxon>Gloeophyllaceae</taxon>
        <taxon>Neolentinus</taxon>
    </lineage>
</organism>
<sequence length="161" mass="17690">MSNIEGHGPELVSLVQWTENNFPPLLKAKSAAELDEAFQNFFFAEPTIIVNGSPSTLSRYKSLIEASTDNEVSATVNIQNIVEALDKSDSKVAGVVGLFFTAVIRQKEPGNLPSPYQRTITSSLNLVIERDDSIKGPVFEERRRVKAFNQVLVDTVGPVIL</sequence>
<dbReference type="InParanoid" id="A0A165Q1U9"/>
<evidence type="ECO:0000313" key="2">
    <source>
        <dbReference type="Proteomes" id="UP000076761"/>
    </source>
</evidence>
<accession>A0A165Q1U9</accession>
<proteinExistence type="predicted"/>
<dbReference type="EMBL" id="KV425602">
    <property type="protein sequence ID" value="KZT21804.1"/>
    <property type="molecule type" value="Genomic_DNA"/>
</dbReference>
<gene>
    <name evidence="1" type="ORF">NEOLEDRAFT_1138781</name>
</gene>
<dbReference type="OrthoDB" id="3188871at2759"/>
<evidence type="ECO:0000313" key="1">
    <source>
        <dbReference type="EMBL" id="KZT21804.1"/>
    </source>
</evidence>
<name>A0A165Q1U9_9AGAM</name>
<protein>
    <recommendedName>
        <fullName evidence="3">SnoaL-like domain-containing protein</fullName>
    </recommendedName>
</protein>
<dbReference type="Proteomes" id="UP000076761">
    <property type="component" value="Unassembled WGS sequence"/>
</dbReference>